<keyword evidence="6" id="KW-0597">Phosphoprotein</keyword>
<comment type="subcellular location">
    <subcellularLocation>
        <location evidence="2">Cell inner membrane</location>
        <topology evidence="2">Multi-pass membrane protein</topology>
    </subcellularLocation>
</comment>
<dbReference type="GO" id="GO:0000155">
    <property type="term" value="F:phosphorelay sensor kinase activity"/>
    <property type="evidence" value="ECO:0007669"/>
    <property type="project" value="InterPro"/>
</dbReference>
<dbReference type="GO" id="GO:0005524">
    <property type="term" value="F:ATP binding"/>
    <property type="evidence" value="ECO:0007669"/>
    <property type="project" value="UniProtKB-KW"/>
</dbReference>
<evidence type="ECO:0000256" key="1">
    <source>
        <dbReference type="ARBA" id="ARBA00000085"/>
    </source>
</evidence>
<evidence type="ECO:0000256" key="3">
    <source>
        <dbReference type="ARBA" id="ARBA00012438"/>
    </source>
</evidence>
<dbReference type="RefSeq" id="WP_123106248.1">
    <property type="nucleotide sequence ID" value="NZ_CP127527.1"/>
</dbReference>
<organism evidence="18">
    <name type="scientific">Acidithiobacillus sulfuriphilus</name>
    <dbReference type="NCBI Taxonomy" id="1867749"/>
    <lineage>
        <taxon>Bacteria</taxon>
        <taxon>Pseudomonadati</taxon>
        <taxon>Pseudomonadota</taxon>
        <taxon>Acidithiobacillia</taxon>
        <taxon>Acidithiobacillales</taxon>
        <taxon>Acidithiobacillaceae</taxon>
        <taxon>Acidithiobacillus</taxon>
    </lineage>
</organism>
<evidence type="ECO:0000256" key="15">
    <source>
        <dbReference type="SAM" id="Phobius"/>
    </source>
</evidence>
<evidence type="ECO:0000256" key="5">
    <source>
        <dbReference type="ARBA" id="ARBA00022519"/>
    </source>
</evidence>
<dbReference type="PRINTS" id="PR00344">
    <property type="entry name" value="BCTRLSENSOR"/>
</dbReference>
<sequence length="426" mass="46911">MKIARFLPDSIFTRMVLLIAALLITSQVAMFLFVQSYLKDAHAQDLARRWAQVLVLAAHLPPTEHAAAKDLLGITVEQLTSPVAGSLMPQPNHFLALVSQHLHSILGPTARIVVDPAHHSIHLLWNGPRPVEVQLPMREGMLKPLPWFQAVAILSLSLIGGLLAARQITKPLMRLVDRLEHLRRGEQEPPKAFRGPRDIRQLSERIGRLIEEIESLIREREMVLVGVSHDLRTPLTRMRMAAEFLSDVDAEGRADLIENIHEMNSIVEQFIAYARDGQEEIFQRVDLNVLIQDIIKRTQKTQKIDISFLAGNVPPVAVQPISFSRALVNVLENANRHAAGPAEMATCVEGDQIILSIRDHGPGIPSSLLPEITQPFAMAGKGGGIGLGLAIVERIVQRHGGSLALHNHVSGGLIVEIAIPIPKGQV</sequence>
<dbReference type="InterPro" id="IPR003594">
    <property type="entry name" value="HATPase_dom"/>
</dbReference>
<evidence type="ECO:0000259" key="16">
    <source>
        <dbReference type="PROSITE" id="PS50109"/>
    </source>
</evidence>
<name>A0A3M8QNF3_9PROT</name>
<evidence type="ECO:0000313" key="18">
    <source>
        <dbReference type="EMBL" id="RNF57803.1"/>
    </source>
</evidence>
<keyword evidence="7" id="KW-0808">Transferase</keyword>
<feature type="domain" description="HAMP" evidence="17">
    <location>
        <begin position="166"/>
        <end position="218"/>
    </location>
</feature>
<evidence type="ECO:0000256" key="14">
    <source>
        <dbReference type="ARBA" id="ARBA00023136"/>
    </source>
</evidence>
<dbReference type="Gene3D" id="1.10.287.130">
    <property type="match status" value="1"/>
</dbReference>
<dbReference type="InterPro" id="IPR036890">
    <property type="entry name" value="HATPase_C_sf"/>
</dbReference>
<evidence type="ECO:0000256" key="11">
    <source>
        <dbReference type="ARBA" id="ARBA00022840"/>
    </source>
</evidence>
<comment type="caution">
    <text evidence="18">The sequence shown here is derived from an EMBL/GenBank/DDBJ whole genome shotgun (WGS) entry which is preliminary data.</text>
</comment>
<dbReference type="InterPro" id="IPR003660">
    <property type="entry name" value="HAMP_dom"/>
</dbReference>
<comment type="catalytic activity">
    <reaction evidence="1">
        <text>ATP + protein L-histidine = ADP + protein N-phospho-L-histidine.</text>
        <dbReference type="EC" id="2.7.13.3"/>
    </reaction>
</comment>
<dbReference type="Pfam" id="PF00512">
    <property type="entry name" value="HisKA"/>
    <property type="match status" value="1"/>
</dbReference>
<feature type="transmembrane region" description="Helical" evidence="15">
    <location>
        <begin position="147"/>
        <end position="165"/>
    </location>
</feature>
<evidence type="ECO:0000256" key="13">
    <source>
        <dbReference type="ARBA" id="ARBA00023012"/>
    </source>
</evidence>
<dbReference type="EC" id="2.7.13.3" evidence="3"/>
<dbReference type="SUPFAM" id="SSF55874">
    <property type="entry name" value="ATPase domain of HSP90 chaperone/DNA topoisomerase II/histidine kinase"/>
    <property type="match status" value="1"/>
</dbReference>
<accession>A0A3M8QNF3</accession>
<keyword evidence="14 15" id="KW-0472">Membrane</keyword>
<dbReference type="InterPro" id="IPR004358">
    <property type="entry name" value="Sig_transdc_His_kin-like_C"/>
</dbReference>
<evidence type="ECO:0000259" key="17">
    <source>
        <dbReference type="PROSITE" id="PS50885"/>
    </source>
</evidence>
<dbReference type="CDD" id="cd00082">
    <property type="entry name" value="HisKA"/>
    <property type="match status" value="1"/>
</dbReference>
<dbReference type="PROSITE" id="PS50109">
    <property type="entry name" value="HIS_KIN"/>
    <property type="match status" value="1"/>
</dbReference>
<dbReference type="PANTHER" id="PTHR44936">
    <property type="entry name" value="SENSOR PROTEIN CREC"/>
    <property type="match status" value="1"/>
</dbReference>
<dbReference type="SMART" id="SM00387">
    <property type="entry name" value="HATPase_c"/>
    <property type="match status" value="1"/>
</dbReference>
<reference evidence="18" key="1">
    <citation type="submission" date="2018-10" db="EMBL/GenBank/DDBJ databases">
        <title>Acidithiobacillus sulfuriphilus sp. nov.: an extremely acidophilic sulfur-oxidizing chemolithotroph isolated from a neutral pH environment.</title>
        <authorList>
            <person name="Falagan C."/>
            <person name="Moya-Beltran A."/>
            <person name="Quatrini R."/>
            <person name="Johnson D.B."/>
        </authorList>
    </citation>
    <scope>NUCLEOTIDE SEQUENCE [LARGE SCALE GENOMIC DNA]</scope>
    <source>
        <strain evidence="18">CJ-2</strain>
    </source>
</reference>
<dbReference type="InterPro" id="IPR003661">
    <property type="entry name" value="HisK_dim/P_dom"/>
</dbReference>
<keyword evidence="9" id="KW-0547">Nucleotide-binding</keyword>
<dbReference type="InterPro" id="IPR036097">
    <property type="entry name" value="HisK_dim/P_sf"/>
</dbReference>
<evidence type="ECO:0000256" key="6">
    <source>
        <dbReference type="ARBA" id="ARBA00022553"/>
    </source>
</evidence>
<proteinExistence type="predicted"/>
<keyword evidence="13" id="KW-0902">Two-component regulatory system</keyword>
<dbReference type="PANTHER" id="PTHR44936:SF5">
    <property type="entry name" value="SENSOR HISTIDINE KINASE ENVZ"/>
    <property type="match status" value="1"/>
</dbReference>
<dbReference type="OrthoDB" id="5290273at2"/>
<feature type="transmembrane region" description="Helical" evidence="15">
    <location>
        <begin position="12"/>
        <end position="34"/>
    </location>
</feature>
<dbReference type="InterPro" id="IPR050980">
    <property type="entry name" value="2C_sensor_his_kinase"/>
</dbReference>
<evidence type="ECO:0000256" key="2">
    <source>
        <dbReference type="ARBA" id="ARBA00004429"/>
    </source>
</evidence>
<keyword evidence="10" id="KW-0418">Kinase</keyword>
<dbReference type="EMBL" id="RIZI01000195">
    <property type="protein sequence ID" value="RNF57803.1"/>
    <property type="molecule type" value="Genomic_DNA"/>
</dbReference>
<dbReference type="SUPFAM" id="SSF47384">
    <property type="entry name" value="Homodimeric domain of signal transducing histidine kinase"/>
    <property type="match status" value="1"/>
</dbReference>
<keyword evidence="5" id="KW-0997">Cell inner membrane</keyword>
<evidence type="ECO:0000256" key="9">
    <source>
        <dbReference type="ARBA" id="ARBA00022741"/>
    </source>
</evidence>
<keyword evidence="4" id="KW-1003">Cell membrane</keyword>
<evidence type="ECO:0000256" key="4">
    <source>
        <dbReference type="ARBA" id="ARBA00022475"/>
    </source>
</evidence>
<dbReference type="SMART" id="SM00388">
    <property type="entry name" value="HisKA"/>
    <property type="match status" value="1"/>
</dbReference>
<evidence type="ECO:0000256" key="12">
    <source>
        <dbReference type="ARBA" id="ARBA00022989"/>
    </source>
</evidence>
<gene>
    <name evidence="18" type="ORF">EC580_14365</name>
</gene>
<dbReference type="PROSITE" id="PS50885">
    <property type="entry name" value="HAMP"/>
    <property type="match status" value="1"/>
</dbReference>
<keyword evidence="11" id="KW-0067">ATP-binding</keyword>
<feature type="domain" description="Histidine kinase" evidence="16">
    <location>
        <begin position="226"/>
        <end position="423"/>
    </location>
</feature>
<dbReference type="InterPro" id="IPR005467">
    <property type="entry name" value="His_kinase_dom"/>
</dbReference>
<dbReference type="Gene3D" id="3.30.565.10">
    <property type="entry name" value="Histidine kinase-like ATPase, C-terminal domain"/>
    <property type="match status" value="1"/>
</dbReference>
<evidence type="ECO:0000256" key="8">
    <source>
        <dbReference type="ARBA" id="ARBA00022692"/>
    </source>
</evidence>
<keyword evidence="8 15" id="KW-0812">Transmembrane</keyword>
<dbReference type="GO" id="GO:0005886">
    <property type="term" value="C:plasma membrane"/>
    <property type="evidence" value="ECO:0007669"/>
    <property type="project" value="UniProtKB-SubCell"/>
</dbReference>
<dbReference type="AlphaFoldDB" id="A0A3M8QNF3"/>
<keyword evidence="12 15" id="KW-1133">Transmembrane helix</keyword>
<protein>
    <recommendedName>
        <fullName evidence="3">histidine kinase</fullName>
        <ecNumber evidence="3">2.7.13.3</ecNumber>
    </recommendedName>
</protein>
<evidence type="ECO:0000256" key="10">
    <source>
        <dbReference type="ARBA" id="ARBA00022777"/>
    </source>
</evidence>
<evidence type="ECO:0000256" key="7">
    <source>
        <dbReference type="ARBA" id="ARBA00022679"/>
    </source>
</evidence>
<dbReference type="Pfam" id="PF02518">
    <property type="entry name" value="HATPase_c"/>
    <property type="match status" value="1"/>
</dbReference>